<evidence type="ECO:0000256" key="2">
    <source>
        <dbReference type="ARBA" id="ARBA00005417"/>
    </source>
</evidence>
<dbReference type="FunFam" id="3.40.50.300:FF:000127">
    <property type="entry name" value="Ribose import ATP-binding protein RbsA"/>
    <property type="match status" value="1"/>
</dbReference>
<dbReference type="InterPro" id="IPR027417">
    <property type="entry name" value="P-loop_NTPase"/>
</dbReference>
<dbReference type="SUPFAM" id="SSF52540">
    <property type="entry name" value="P-loop containing nucleoside triphosphate hydrolases"/>
    <property type="match status" value="2"/>
</dbReference>
<dbReference type="InterPro" id="IPR017871">
    <property type="entry name" value="ABC_transporter-like_CS"/>
</dbReference>
<evidence type="ECO:0000256" key="10">
    <source>
        <dbReference type="ARBA" id="ARBA00023136"/>
    </source>
</evidence>
<feature type="domain" description="ABC transporter" evidence="11">
    <location>
        <begin position="16"/>
        <end position="251"/>
    </location>
</feature>
<dbReference type="CDD" id="cd03215">
    <property type="entry name" value="ABC_Carb_Monos_II"/>
    <property type="match status" value="1"/>
</dbReference>
<feature type="domain" description="ABC transporter" evidence="11">
    <location>
        <begin position="247"/>
        <end position="505"/>
    </location>
</feature>
<keyword evidence="6" id="KW-0677">Repeat</keyword>
<accession>A0A3A1WIK5</accession>
<dbReference type="PROSITE" id="PS50893">
    <property type="entry name" value="ABC_TRANSPORTER_2"/>
    <property type="match status" value="2"/>
</dbReference>
<evidence type="ECO:0000259" key="11">
    <source>
        <dbReference type="PROSITE" id="PS50893"/>
    </source>
</evidence>
<keyword evidence="9" id="KW-1278">Translocase</keyword>
<evidence type="ECO:0000313" key="13">
    <source>
        <dbReference type="Proteomes" id="UP000265750"/>
    </source>
</evidence>
<dbReference type="AlphaFoldDB" id="A0A3A1WIK5"/>
<evidence type="ECO:0000256" key="9">
    <source>
        <dbReference type="ARBA" id="ARBA00022967"/>
    </source>
</evidence>
<sequence length="519" mass="54980">MSGSGQGAGRGAPVAIAAEGVSKSFGPVEVLSDVGFELRAGEVHAIIGENGAGKSTLMKILAGHLRPSGGRLLLKGEPVRFSGPAEAERRGVVLVHQEILLAPDLTVAQNIHLGRELRRGLVLDDRAMDASAAAALAGLGASIDPRARVGALSIAQRQLVQIARALLVPHDVVIFDEPTASLTPHETESLLRVIAAIRARGVGVLYISHRLPEVERLADRVTVLRDGRRVATREAGELRPADMARLMVGRDVAKLYPDRVPPPVGAPILRVEAMRVPGHVRSAAFAVSRGEILGFAGLVGAGRTELMEGVLGLRPAEGRVFLDGAPVRFRDARDSLDAGIVYLSEDRKGKGLLLGQTLRTNLTLAALDRFASGPLLRPAREDAALTRAIGDFDIRARRRDLLAGQLSGGNQQKLLLAKMMLLDPRVVVVDEPTRGIDIGTKQQIYRFLAGLAGEGRAVIVISSEMPELIGLCDRILVMREGALAGELSGEAMTERNMVMLATGAADDEAAMAVEGAEPA</sequence>
<keyword evidence="10" id="KW-0472">Membrane</keyword>
<dbReference type="SMART" id="SM00382">
    <property type="entry name" value="AAA"/>
    <property type="match status" value="2"/>
</dbReference>
<dbReference type="Pfam" id="PF00005">
    <property type="entry name" value="ABC_tran"/>
    <property type="match status" value="2"/>
</dbReference>
<dbReference type="InterPro" id="IPR003439">
    <property type="entry name" value="ABC_transporter-like_ATP-bd"/>
</dbReference>
<keyword evidence="5" id="KW-0762">Sugar transport</keyword>
<gene>
    <name evidence="12" type="ORF">D3218_12320</name>
</gene>
<dbReference type="OrthoDB" id="9805029at2"/>
<keyword evidence="7" id="KW-0547">Nucleotide-binding</keyword>
<evidence type="ECO:0000256" key="1">
    <source>
        <dbReference type="ARBA" id="ARBA00004202"/>
    </source>
</evidence>
<dbReference type="Proteomes" id="UP000265750">
    <property type="component" value="Unassembled WGS sequence"/>
</dbReference>
<dbReference type="InterPro" id="IPR050107">
    <property type="entry name" value="ABC_carbohydrate_import_ATPase"/>
</dbReference>
<comment type="similarity">
    <text evidence="2">Belongs to the ABC transporter superfamily.</text>
</comment>
<reference evidence="13" key="1">
    <citation type="submission" date="2018-09" db="EMBL/GenBank/DDBJ databases">
        <authorList>
            <person name="Tuo L."/>
        </authorList>
    </citation>
    <scope>NUCLEOTIDE SEQUENCE [LARGE SCALE GENOMIC DNA]</scope>
    <source>
        <strain evidence="13">M2BS4Y-1</strain>
    </source>
</reference>
<dbReference type="GO" id="GO:0005886">
    <property type="term" value="C:plasma membrane"/>
    <property type="evidence" value="ECO:0007669"/>
    <property type="project" value="UniProtKB-SubCell"/>
</dbReference>
<keyword evidence="3" id="KW-0813">Transport</keyword>
<dbReference type="GO" id="GO:0005524">
    <property type="term" value="F:ATP binding"/>
    <property type="evidence" value="ECO:0007669"/>
    <property type="project" value="UniProtKB-KW"/>
</dbReference>
<dbReference type="Gene3D" id="3.40.50.300">
    <property type="entry name" value="P-loop containing nucleotide triphosphate hydrolases"/>
    <property type="match status" value="2"/>
</dbReference>
<evidence type="ECO:0000256" key="7">
    <source>
        <dbReference type="ARBA" id="ARBA00022741"/>
    </source>
</evidence>
<comment type="caution">
    <text evidence="12">The sequence shown here is derived from an EMBL/GenBank/DDBJ whole genome shotgun (WGS) entry which is preliminary data.</text>
</comment>
<dbReference type="PANTHER" id="PTHR43790">
    <property type="entry name" value="CARBOHYDRATE TRANSPORT ATP-BINDING PROTEIN MG119-RELATED"/>
    <property type="match status" value="1"/>
</dbReference>
<dbReference type="RefSeq" id="WP_119540387.1">
    <property type="nucleotide sequence ID" value="NZ_QYRN01000006.1"/>
</dbReference>
<dbReference type="EMBL" id="QYRN01000006">
    <property type="protein sequence ID" value="RIY00076.1"/>
    <property type="molecule type" value="Genomic_DNA"/>
</dbReference>
<keyword evidence="8 12" id="KW-0067">ATP-binding</keyword>
<name>A0A3A1WIK5_9HYPH</name>
<evidence type="ECO:0000256" key="8">
    <source>
        <dbReference type="ARBA" id="ARBA00022840"/>
    </source>
</evidence>
<dbReference type="CDD" id="cd03216">
    <property type="entry name" value="ABC_Carb_Monos_I"/>
    <property type="match status" value="1"/>
</dbReference>
<proteinExistence type="inferred from homology"/>
<evidence type="ECO:0000256" key="3">
    <source>
        <dbReference type="ARBA" id="ARBA00022448"/>
    </source>
</evidence>
<dbReference type="PROSITE" id="PS00211">
    <property type="entry name" value="ABC_TRANSPORTER_1"/>
    <property type="match status" value="1"/>
</dbReference>
<dbReference type="InterPro" id="IPR003593">
    <property type="entry name" value="AAA+_ATPase"/>
</dbReference>
<evidence type="ECO:0000256" key="4">
    <source>
        <dbReference type="ARBA" id="ARBA00022475"/>
    </source>
</evidence>
<dbReference type="GO" id="GO:0016887">
    <property type="term" value="F:ATP hydrolysis activity"/>
    <property type="evidence" value="ECO:0007669"/>
    <property type="project" value="InterPro"/>
</dbReference>
<evidence type="ECO:0000256" key="6">
    <source>
        <dbReference type="ARBA" id="ARBA00022737"/>
    </source>
</evidence>
<comment type="subcellular location">
    <subcellularLocation>
        <location evidence="1">Cell membrane</location>
        <topology evidence="1">Peripheral membrane protein</topology>
    </subcellularLocation>
</comment>
<keyword evidence="4" id="KW-1003">Cell membrane</keyword>
<evidence type="ECO:0000256" key="5">
    <source>
        <dbReference type="ARBA" id="ARBA00022597"/>
    </source>
</evidence>
<organism evidence="12 13">
    <name type="scientific">Aureimonas flava</name>
    <dbReference type="NCBI Taxonomy" id="2320271"/>
    <lineage>
        <taxon>Bacteria</taxon>
        <taxon>Pseudomonadati</taxon>
        <taxon>Pseudomonadota</taxon>
        <taxon>Alphaproteobacteria</taxon>
        <taxon>Hyphomicrobiales</taxon>
        <taxon>Aurantimonadaceae</taxon>
        <taxon>Aureimonas</taxon>
    </lineage>
</organism>
<keyword evidence="13" id="KW-1185">Reference proteome</keyword>
<dbReference type="PANTHER" id="PTHR43790:SF9">
    <property type="entry name" value="GALACTOFURANOSE TRANSPORTER ATP-BINDING PROTEIN YTFR"/>
    <property type="match status" value="1"/>
</dbReference>
<protein>
    <submittedName>
        <fullName evidence="12">Sugar ABC transporter ATP-binding protein</fullName>
    </submittedName>
</protein>
<evidence type="ECO:0000313" key="12">
    <source>
        <dbReference type="EMBL" id="RIY00076.1"/>
    </source>
</evidence>